<dbReference type="PROSITE" id="PS50994">
    <property type="entry name" value="INTEGRASE"/>
    <property type="match status" value="1"/>
</dbReference>
<name>A0A699GWA9_TANCI</name>
<dbReference type="Pfam" id="PF13976">
    <property type="entry name" value="gag_pre-integrs"/>
    <property type="match status" value="1"/>
</dbReference>
<dbReference type="InterPro" id="IPR036397">
    <property type="entry name" value="RNaseH_sf"/>
</dbReference>
<dbReference type="Pfam" id="PF07727">
    <property type="entry name" value="RVT_2"/>
    <property type="match status" value="1"/>
</dbReference>
<feature type="region of interest" description="Disordered" evidence="1">
    <location>
        <begin position="931"/>
        <end position="958"/>
    </location>
</feature>
<comment type="caution">
    <text evidence="3">The sequence shown here is derived from an EMBL/GenBank/DDBJ whole genome shotgun (WGS) entry which is preliminary data.</text>
</comment>
<proteinExistence type="predicted"/>
<feature type="compositionally biased region" description="Basic and acidic residues" evidence="1">
    <location>
        <begin position="1036"/>
        <end position="1057"/>
    </location>
</feature>
<accession>A0A699GWA9</accession>
<sequence length="1492" mass="171205">MTGNLSRLNNFVEQFMSTVCFGNDHFAAIIGYGDYVQGNITICHVYYVEGLGHNLFSVGQFCDGDLKVAFRSNTCYMRNLERDDLLIGARASNLYTISISDMAASSPVCLISKATSTKSWLWHRRLSHLNFGTINNLTKHNLVDGLPKFKNSKDHLCSACERGQSKKSSYPPKLVSTTHFKLELLHMDLYGPMRVATINEKKYILVIVDDYSRYTWVYFLHIKDENHAIIKKFIAQAELNFNAKIHKIHSNNNAEFKNATLKAHYEKLGIMQQFSNAQMPQQNGVAERRNHYEKLGIMQQFAHVAYLEAVRMFIAYATHKNFTLFQMDVKTAFLNGPLKKKVYVSQPDGFIDQDFPNHVYRLKKVMYGLKQAPRAWYGKLSLFLTEHHFSKGIVDPTLFMRRHGGDILLVQVFVDDIIFGSTNLDFSKRFANLMKNNFEMLLMGELKFFLGLQVHQSSCGIFISQSQYIIKLLNKHGIDDCVSMSTPMTKEKLDADLQGTLTDQMTYRRMIGGPMYLIANRIEIDFATFICARYQARPTVKHLKEVKRIFRYLRQSYNIGLWYLKDSGFELIAYLDADHSGCKDDCKSTSGGLQFLSEKLVSWSSKKQDCTAMSTAEVEYVSLSTCCAQVIWMRTLLLDYGYKYNKIPRYCDSKSAIAISCNPVQQSRTKHIDIRYHFIKEHVEKGTVELYFVRTEYQLTFTKALLKECFEYLIHRIAIIMAQSQNQPDVHQDELYPPNKRYALMDANKKIDLDNPLCPNEIKILANIFKNHPLRFSIAAFTSVPWIYLGQFWHTLEEDGNKYRLKFMLNRKELTLTFDDFKRIFQLPQATDNNHERFVLAPKFSEMAQLFINDLGFTLELRTPSNFKTTRLHYSLEHPSTLIPYPRFTKLIVDHYMTAYPEISKRAHDQYHNVENDDMVDVPTTWSQSIESTQGTHRITSAPRTPNPVVSKGDSNSLPKMVDDRIKGILKTQVSIYVAQGLIMERQHSQVEMAKMIAEELHDRTNFACAPTQSVAPVSAQEQQYQLYLTIPSAIRPRDQDDPHDDAHPEGENDTKRLKTSKHGTYVYAYATDDDEIPTEKVSQELMDEMSQTIDEANLCIEKYKLFSIVFDPIKEDAETLQLFKEEIKERLKYHEQMRRWEIKEQSAYLHGRQIINGPLMVNEIINWVSRRRSKLMIFNVDFEKAFDTLNWNFPDDIMRKGVRQGDLFSPFLFLLMAEALSVAIEEATEGAYVLKVNLYKLALYGVGVARNEVDSMTSTPNFLDSRGRNNNHRKKKNTNTCTGSVTKSDGILNDTTSLATAKEVVSSSVVDETVAKEKQSSLMDTIGLGSYTPLPTQGTTMAGNTPGKSSYANVTGKPSGTKVNFRNLFTPRGNGIDVVFPVESANSSGSSFWNMDASRPSTTPIIKKIDKIEKLIIDGKVTLVDDEEKPLEKVVSSGDYDIEDEWKKSYENDNYEYNPYDDDMYEGQEIPNKLQVICDNLDITVRNRKKK</sequence>
<evidence type="ECO:0000313" key="3">
    <source>
        <dbReference type="EMBL" id="GEW37435.1"/>
    </source>
</evidence>
<dbReference type="GO" id="GO:0003676">
    <property type="term" value="F:nucleic acid binding"/>
    <property type="evidence" value="ECO:0007669"/>
    <property type="project" value="InterPro"/>
</dbReference>
<dbReference type="Gene3D" id="3.30.420.10">
    <property type="entry name" value="Ribonuclease H-like superfamily/Ribonuclease H"/>
    <property type="match status" value="1"/>
</dbReference>
<evidence type="ECO:0000256" key="1">
    <source>
        <dbReference type="SAM" id="MobiDB-lite"/>
    </source>
</evidence>
<dbReference type="InterPro" id="IPR013103">
    <property type="entry name" value="RVT_2"/>
</dbReference>
<organism evidence="3">
    <name type="scientific">Tanacetum cinerariifolium</name>
    <name type="common">Dalmatian daisy</name>
    <name type="synonym">Chrysanthemum cinerariifolium</name>
    <dbReference type="NCBI Taxonomy" id="118510"/>
    <lineage>
        <taxon>Eukaryota</taxon>
        <taxon>Viridiplantae</taxon>
        <taxon>Streptophyta</taxon>
        <taxon>Embryophyta</taxon>
        <taxon>Tracheophyta</taxon>
        <taxon>Spermatophyta</taxon>
        <taxon>Magnoliopsida</taxon>
        <taxon>eudicotyledons</taxon>
        <taxon>Gunneridae</taxon>
        <taxon>Pentapetalae</taxon>
        <taxon>asterids</taxon>
        <taxon>campanulids</taxon>
        <taxon>Asterales</taxon>
        <taxon>Asteraceae</taxon>
        <taxon>Asteroideae</taxon>
        <taxon>Anthemideae</taxon>
        <taxon>Anthemidinae</taxon>
        <taxon>Tanacetum</taxon>
    </lineage>
</organism>
<dbReference type="InterPro" id="IPR043502">
    <property type="entry name" value="DNA/RNA_pol_sf"/>
</dbReference>
<dbReference type="InterPro" id="IPR012337">
    <property type="entry name" value="RNaseH-like_sf"/>
</dbReference>
<dbReference type="Pfam" id="PF00665">
    <property type="entry name" value="rve"/>
    <property type="match status" value="1"/>
</dbReference>
<protein>
    <submittedName>
        <fullName evidence="3">Retrovirus-related Pol polyprotein from transposon TNT 1-94</fullName>
    </submittedName>
</protein>
<dbReference type="InterPro" id="IPR025724">
    <property type="entry name" value="GAG-pre-integrase_dom"/>
</dbReference>
<dbReference type="PANTHER" id="PTHR11439">
    <property type="entry name" value="GAG-POL-RELATED RETROTRANSPOSON"/>
    <property type="match status" value="1"/>
</dbReference>
<reference evidence="3" key="1">
    <citation type="journal article" date="2019" name="Sci. Rep.">
        <title>Draft genome of Tanacetum cinerariifolium, the natural source of mosquito coil.</title>
        <authorList>
            <person name="Yamashiro T."/>
            <person name="Shiraishi A."/>
            <person name="Satake H."/>
            <person name="Nakayama K."/>
        </authorList>
    </citation>
    <scope>NUCLEOTIDE SEQUENCE</scope>
</reference>
<dbReference type="GO" id="GO:0015074">
    <property type="term" value="P:DNA integration"/>
    <property type="evidence" value="ECO:0007669"/>
    <property type="project" value="InterPro"/>
</dbReference>
<feature type="region of interest" description="Disordered" evidence="1">
    <location>
        <begin position="1261"/>
        <end position="1281"/>
    </location>
</feature>
<dbReference type="CDD" id="cd09272">
    <property type="entry name" value="RNase_HI_RT_Ty1"/>
    <property type="match status" value="1"/>
</dbReference>
<gene>
    <name evidence="3" type="ORF">Tci_209411</name>
</gene>
<dbReference type="EMBL" id="BKCJ010055753">
    <property type="protein sequence ID" value="GEW37435.1"/>
    <property type="molecule type" value="Genomic_DNA"/>
</dbReference>
<feature type="domain" description="Integrase catalytic" evidence="2">
    <location>
        <begin position="167"/>
        <end position="347"/>
    </location>
</feature>
<dbReference type="SUPFAM" id="SSF53098">
    <property type="entry name" value="Ribonuclease H-like"/>
    <property type="match status" value="1"/>
</dbReference>
<dbReference type="SUPFAM" id="SSF56672">
    <property type="entry name" value="DNA/RNA polymerases"/>
    <property type="match status" value="1"/>
</dbReference>
<feature type="region of interest" description="Disordered" evidence="1">
    <location>
        <begin position="1035"/>
        <end position="1058"/>
    </location>
</feature>
<evidence type="ECO:0000259" key="2">
    <source>
        <dbReference type="PROSITE" id="PS50994"/>
    </source>
</evidence>
<dbReference type="InterPro" id="IPR001584">
    <property type="entry name" value="Integrase_cat-core"/>
</dbReference>
<dbReference type="PANTHER" id="PTHR11439:SF495">
    <property type="entry name" value="REVERSE TRANSCRIPTASE, RNA-DEPENDENT DNA POLYMERASE-RELATED"/>
    <property type="match status" value="1"/>
</dbReference>
<feature type="compositionally biased region" description="Polar residues" evidence="1">
    <location>
        <begin position="931"/>
        <end position="944"/>
    </location>
</feature>